<keyword evidence="2" id="KW-0732">Signal</keyword>
<dbReference type="InterPro" id="IPR051092">
    <property type="entry name" value="FYVE_RhoGEF_PH"/>
</dbReference>
<feature type="compositionally biased region" description="Polar residues" evidence="1">
    <location>
        <begin position="263"/>
        <end position="273"/>
    </location>
</feature>
<proteinExistence type="predicted"/>
<dbReference type="GO" id="GO:0005737">
    <property type="term" value="C:cytoplasm"/>
    <property type="evidence" value="ECO:0007669"/>
    <property type="project" value="TreeGrafter"/>
</dbReference>
<organism evidence="4 5">
    <name type="scientific">Dimargaris verticillata</name>
    <dbReference type="NCBI Taxonomy" id="2761393"/>
    <lineage>
        <taxon>Eukaryota</taxon>
        <taxon>Fungi</taxon>
        <taxon>Fungi incertae sedis</taxon>
        <taxon>Zoopagomycota</taxon>
        <taxon>Kickxellomycotina</taxon>
        <taxon>Dimargaritomycetes</taxon>
        <taxon>Dimargaritales</taxon>
        <taxon>Dimargaritaceae</taxon>
        <taxon>Dimargaris</taxon>
    </lineage>
</organism>
<feature type="compositionally biased region" description="Low complexity" evidence="1">
    <location>
        <begin position="527"/>
        <end position="558"/>
    </location>
</feature>
<feature type="compositionally biased region" description="Basic and acidic residues" evidence="1">
    <location>
        <begin position="511"/>
        <end position="526"/>
    </location>
</feature>
<dbReference type="GO" id="GO:0005085">
    <property type="term" value="F:guanyl-nucleotide exchange factor activity"/>
    <property type="evidence" value="ECO:0007669"/>
    <property type="project" value="InterPro"/>
</dbReference>
<evidence type="ECO:0000259" key="3">
    <source>
        <dbReference type="PROSITE" id="PS50010"/>
    </source>
</evidence>
<comment type="caution">
    <text evidence="4">The sequence shown here is derived from an EMBL/GenBank/DDBJ whole genome shotgun (WGS) entry which is preliminary data.</text>
</comment>
<dbReference type="InterPro" id="IPR000219">
    <property type="entry name" value="DH_dom"/>
</dbReference>
<evidence type="ECO:0000256" key="2">
    <source>
        <dbReference type="SAM" id="SignalP"/>
    </source>
</evidence>
<feature type="signal peptide" evidence="2">
    <location>
        <begin position="1"/>
        <end position="18"/>
    </location>
</feature>
<feature type="region of interest" description="Disordered" evidence="1">
    <location>
        <begin position="234"/>
        <end position="355"/>
    </location>
</feature>
<keyword evidence="5" id="KW-1185">Reference proteome</keyword>
<dbReference type="SMART" id="SM00325">
    <property type="entry name" value="RhoGEF"/>
    <property type="match status" value="1"/>
</dbReference>
<feature type="compositionally biased region" description="Polar residues" evidence="1">
    <location>
        <begin position="913"/>
        <end position="923"/>
    </location>
</feature>
<feature type="region of interest" description="Disordered" evidence="1">
    <location>
        <begin position="119"/>
        <end position="153"/>
    </location>
</feature>
<feature type="region of interest" description="Disordered" evidence="1">
    <location>
        <begin position="906"/>
        <end position="942"/>
    </location>
</feature>
<dbReference type="InterPro" id="IPR035899">
    <property type="entry name" value="DBL_dom_sf"/>
</dbReference>
<dbReference type="OrthoDB" id="660555at2759"/>
<dbReference type="Gene3D" id="1.20.900.10">
    <property type="entry name" value="Dbl homology (DH) domain"/>
    <property type="match status" value="1"/>
</dbReference>
<feature type="compositionally biased region" description="Polar residues" evidence="1">
    <location>
        <begin position="135"/>
        <end position="153"/>
    </location>
</feature>
<feature type="compositionally biased region" description="Low complexity" evidence="1">
    <location>
        <begin position="119"/>
        <end position="129"/>
    </location>
</feature>
<feature type="region of interest" description="Disordered" evidence="1">
    <location>
        <begin position="378"/>
        <end position="405"/>
    </location>
</feature>
<dbReference type="SUPFAM" id="SSF48065">
    <property type="entry name" value="DBL homology domain (DH-domain)"/>
    <property type="match status" value="1"/>
</dbReference>
<evidence type="ECO:0000256" key="1">
    <source>
        <dbReference type="SAM" id="MobiDB-lite"/>
    </source>
</evidence>
<dbReference type="AlphaFoldDB" id="A0A9W8EFX6"/>
<accession>A0A9W8EFX6</accession>
<reference evidence="4" key="1">
    <citation type="submission" date="2022-07" db="EMBL/GenBank/DDBJ databases">
        <title>Phylogenomic reconstructions and comparative analyses of Kickxellomycotina fungi.</title>
        <authorList>
            <person name="Reynolds N.K."/>
            <person name="Stajich J.E."/>
            <person name="Barry K."/>
            <person name="Grigoriev I.V."/>
            <person name="Crous P."/>
            <person name="Smith M.E."/>
        </authorList>
    </citation>
    <scope>NUCLEOTIDE SEQUENCE</scope>
    <source>
        <strain evidence="4">RSA 567</strain>
    </source>
</reference>
<dbReference type="Pfam" id="PF00621">
    <property type="entry name" value="RhoGEF"/>
    <property type="match status" value="1"/>
</dbReference>
<evidence type="ECO:0000313" key="4">
    <source>
        <dbReference type="EMBL" id="KAJ1984792.1"/>
    </source>
</evidence>
<gene>
    <name evidence="4" type="primary">ARHGEF17</name>
    <name evidence="4" type="ORF">H4R34_000412</name>
</gene>
<dbReference type="PANTHER" id="PTHR12673">
    <property type="entry name" value="FACIOGENITAL DYSPLASIA PROTEIN"/>
    <property type="match status" value="1"/>
</dbReference>
<feature type="compositionally biased region" description="Low complexity" evidence="1">
    <location>
        <begin position="395"/>
        <end position="405"/>
    </location>
</feature>
<feature type="chain" id="PRO_5040979118" evidence="2">
    <location>
        <begin position="19"/>
        <end position="1048"/>
    </location>
</feature>
<evidence type="ECO:0000313" key="5">
    <source>
        <dbReference type="Proteomes" id="UP001151582"/>
    </source>
</evidence>
<sequence length="1048" mass="114630">MKAHNAFVAVLSLPFTFAYHKPLPAVVKELIPLQRAQPPDEYLARVKYSGLGDSKICVYLEDVRTYCTCVQPRDPTAPRLVEQEVPTFEIVFRLRLLLLRKPHSIERVPSERWSDRSTSASRSLARALTEPPESARNSECSESTTARSSRNRLSVLTTKSASSALLQATTIRTNSAQSATLPHKASLDYIASARSKRVVSAGASAPEAQPSASARVIPAKIITLQSLKSVSSPRATAGASPVQQSFNGTLPSPAPTSALANDVQPNPSASLPTNLVKPRGSSLRSQLSATQDRHSAALADIPHNSQQYQSMPLPITPRNTQSLEAKPAARSKSSTSQITIKSVSPQSDEASPAVFAQDKLRKGVSDIRQLFGGGASKSPIAKAIDASKPPPSPTSAPATLASRTSRPVLPRLSTISAFVPDQLFPRSSIVASSANREGSDDEVDALLDEHGHVYPHPGQGAEYVEDMDLDTLYMQEYLKRSLPTLPTHPSNTTPPPAPKAPIKVNETPLHGSDHLATDDGESDHSVHSQSVSLSSTSSNTLGHTVTAASPSQATPTASEPHRLLLRKSSRPIAEFKRLTIKRRQMRRHIIKEIVATENTFTDALRVIKEVWMNPVFDGISPHNGILDPLEARTIFKGIDELLEHAVGFHSELQEIAQDSHNYLGIAQVFLRPSRRWSIFPMFVRNFTPAQDAIKRALQTKPFAKFHHEVLKTKAAKNDTLASMLILPIQRITRYPLLLQKLLKQTAPTHWEHDIILRAIAQMEKHATQSNVGPSPENSKARIIIANHMRSLRNIPLMIYRPSRQYITETHVREMRTDTLLRLLLFDDLLLMTASPMSRGWANLTKRTWTCTQVVDLTELTVVVQTCVEGNKYVTILSIADPGTAEHSIPEVDRRLSALSSLPDPAIGEISGGHANTGSKNPTASPRLLPSPPHDEPSFSSVSSSRLLASLNGENKSPLLDALTDSRPLEPLLAKSNGTTPVPSTYQPLSFAISPAGEKLPSRKTNEPLYYTIQHVDALAQRQFVSALERQLTQARLTRFLPASPQFSP</sequence>
<protein>
    <submittedName>
        <fullName evidence="4">Rho guanine nucleotide exchange factor (GEF) 17</fullName>
    </submittedName>
</protein>
<feature type="region of interest" description="Disordered" evidence="1">
    <location>
        <begin position="482"/>
        <end position="563"/>
    </location>
</feature>
<feature type="domain" description="DH" evidence="3">
    <location>
        <begin position="585"/>
        <end position="772"/>
    </location>
</feature>
<dbReference type="EMBL" id="JANBQB010000010">
    <property type="protein sequence ID" value="KAJ1984792.1"/>
    <property type="molecule type" value="Genomic_DNA"/>
</dbReference>
<dbReference type="PROSITE" id="PS50010">
    <property type="entry name" value="DH_2"/>
    <property type="match status" value="1"/>
</dbReference>
<feature type="compositionally biased region" description="Polar residues" evidence="1">
    <location>
        <begin position="241"/>
        <end position="250"/>
    </location>
</feature>
<feature type="compositionally biased region" description="Low complexity" evidence="1">
    <location>
        <begin position="482"/>
        <end position="491"/>
    </location>
</feature>
<feature type="compositionally biased region" description="Low complexity" evidence="1">
    <location>
        <begin position="331"/>
        <end position="344"/>
    </location>
</feature>
<dbReference type="Proteomes" id="UP001151582">
    <property type="component" value="Unassembled WGS sequence"/>
</dbReference>
<dbReference type="PANTHER" id="PTHR12673:SF159">
    <property type="entry name" value="LD03170P"/>
    <property type="match status" value="1"/>
</dbReference>
<name>A0A9W8EFX6_9FUNG</name>